<feature type="domain" description="C2H2-type" evidence="6">
    <location>
        <begin position="452"/>
        <end position="483"/>
    </location>
</feature>
<dbReference type="GO" id="GO:0008270">
    <property type="term" value="F:zinc ion binding"/>
    <property type="evidence" value="ECO:0007669"/>
    <property type="project" value="UniProtKB-KW"/>
</dbReference>
<dbReference type="PANTHER" id="PTHR24379:SF121">
    <property type="entry name" value="C2H2-TYPE DOMAIN-CONTAINING PROTEIN"/>
    <property type="match status" value="1"/>
</dbReference>
<accession>A0ABD0S5N6</accession>
<keyword evidence="2" id="KW-0677">Repeat</keyword>
<evidence type="ECO:0000256" key="4">
    <source>
        <dbReference type="ARBA" id="ARBA00022833"/>
    </source>
</evidence>
<protein>
    <recommendedName>
        <fullName evidence="6">C2H2-type domain-containing protein</fullName>
    </recommendedName>
</protein>
<comment type="caution">
    <text evidence="7">The sequence shown here is derived from an EMBL/GenBank/DDBJ whole genome shotgun (WGS) entry which is preliminary data.</text>
</comment>
<evidence type="ECO:0000259" key="6">
    <source>
        <dbReference type="PROSITE" id="PS50157"/>
    </source>
</evidence>
<gene>
    <name evidence="7" type="ORF">ABMA28_013066</name>
</gene>
<name>A0ABD0S5N6_LOXSC</name>
<evidence type="ECO:0000256" key="1">
    <source>
        <dbReference type="ARBA" id="ARBA00022723"/>
    </source>
</evidence>
<keyword evidence="1" id="KW-0479">Metal-binding</keyword>
<evidence type="ECO:0000313" key="7">
    <source>
        <dbReference type="EMBL" id="KAL0808628.1"/>
    </source>
</evidence>
<evidence type="ECO:0000256" key="2">
    <source>
        <dbReference type="ARBA" id="ARBA00022737"/>
    </source>
</evidence>
<feature type="domain" description="C2H2-type" evidence="6">
    <location>
        <begin position="656"/>
        <end position="684"/>
    </location>
</feature>
<evidence type="ECO:0000256" key="5">
    <source>
        <dbReference type="PROSITE-ProRule" id="PRU00042"/>
    </source>
</evidence>
<feature type="domain" description="C2H2-type" evidence="6">
    <location>
        <begin position="714"/>
        <end position="736"/>
    </location>
</feature>
<dbReference type="InterPro" id="IPR013087">
    <property type="entry name" value="Znf_C2H2_type"/>
</dbReference>
<dbReference type="Pfam" id="PF13894">
    <property type="entry name" value="zf-C2H2_4"/>
    <property type="match status" value="1"/>
</dbReference>
<dbReference type="SUPFAM" id="SSF48695">
    <property type="entry name" value="Multiheme cytochromes"/>
    <property type="match status" value="1"/>
</dbReference>
<dbReference type="Proteomes" id="UP001549921">
    <property type="component" value="Unassembled WGS sequence"/>
</dbReference>
<dbReference type="SUPFAM" id="SSF57667">
    <property type="entry name" value="beta-beta-alpha zinc fingers"/>
    <property type="match status" value="4"/>
</dbReference>
<organism evidence="7 8">
    <name type="scientific">Loxostege sticticalis</name>
    <name type="common">Beet webworm moth</name>
    <dbReference type="NCBI Taxonomy" id="481309"/>
    <lineage>
        <taxon>Eukaryota</taxon>
        <taxon>Metazoa</taxon>
        <taxon>Ecdysozoa</taxon>
        <taxon>Arthropoda</taxon>
        <taxon>Hexapoda</taxon>
        <taxon>Insecta</taxon>
        <taxon>Pterygota</taxon>
        <taxon>Neoptera</taxon>
        <taxon>Endopterygota</taxon>
        <taxon>Lepidoptera</taxon>
        <taxon>Glossata</taxon>
        <taxon>Ditrysia</taxon>
        <taxon>Pyraloidea</taxon>
        <taxon>Crambidae</taxon>
        <taxon>Pyraustinae</taxon>
        <taxon>Loxostege</taxon>
    </lineage>
</organism>
<feature type="domain" description="C2H2-type" evidence="6">
    <location>
        <begin position="290"/>
        <end position="318"/>
    </location>
</feature>
<dbReference type="Gene3D" id="3.30.160.60">
    <property type="entry name" value="Classic Zinc Finger"/>
    <property type="match status" value="8"/>
</dbReference>
<feature type="domain" description="C2H2-type" evidence="6">
    <location>
        <begin position="108"/>
        <end position="139"/>
    </location>
</feature>
<dbReference type="SMART" id="SM00355">
    <property type="entry name" value="ZnF_C2H2"/>
    <property type="match status" value="20"/>
</dbReference>
<keyword evidence="3 5" id="KW-0863">Zinc-finger</keyword>
<dbReference type="InterPro" id="IPR036236">
    <property type="entry name" value="Znf_C2H2_sf"/>
</dbReference>
<dbReference type="PROSITE" id="PS50157">
    <property type="entry name" value="ZINC_FINGER_C2H2_2"/>
    <property type="match status" value="10"/>
</dbReference>
<dbReference type="FunFam" id="3.30.160.60:FF:000624">
    <property type="entry name" value="zinc finger protein 697"/>
    <property type="match status" value="1"/>
</dbReference>
<feature type="domain" description="C2H2-type" evidence="6">
    <location>
        <begin position="686"/>
        <end position="713"/>
    </location>
</feature>
<dbReference type="InterPro" id="IPR036280">
    <property type="entry name" value="Multihaem_cyt_sf"/>
</dbReference>
<feature type="domain" description="C2H2-type" evidence="6">
    <location>
        <begin position="739"/>
        <end position="762"/>
    </location>
</feature>
<evidence type="ECO:0000313" key="8">
    <source>
        <dbReference type="Proteomes" id="UP001549921"/>
    </source>
</evidence>
<keyword evidence="4" id="KW-0862">Zinc</keyword>
<feature type="domain" description="C2H2-type" evidence="6">
    <location>
        <begin position="82"/>
        <end position="104"/>
    </location>
</feature>
<feature type="domain" description="C2H2-type" evidence="6">
    <location>
        <begin position="597"/>
        <end position="621"/>
    </location>
</feature>
<feature type="domain" description="C2H2-type" evidence="6">
    <location>
        <begin position="570"/>
        <end position="592"/>
    </location>
</feature>
<dbReference type="PROSITE" id="PS00028">
    <property type="entry name" value="ZINC_FINGER_C2H2_1"/>
    <property type="match status" value="12"/>
</dbReference>
<sequence length="776" mass="90710">MAALRNHMKTDHANADYNSAFYKVVDDLKIDITEFKCNLCSQEIIPNIETFMTHLSRDHEIGVNFNVPFGVLPYRQGPTGHWMCLDCDKSFMEFSQINGHLRSHVKIFTCEKCGATFLSEHGLRQHERKFKCYKTSYKPRFGKALKHRSNTEIILQCSTACPFRTWGQNFNCVFCRVQSNDPNGLRTHMATRHANFDIQLVFNRKLRKEFLKVDITDLQCKLCFMPIDSLDDLITHLKNDHKQPINADVQSGVLPFKLSDGTSWNCAICKIQFMDFKSLKKHTAEHFQNYVCDTCGEGFITETALIAHAKIPHGNKYSCPRCVATFSTIEERGIHLKTQHTTLPYMCVYCKEKPRFATWELRKRHLMEFHNYKPGADMYECTTCHMTFKTRSQKYHHNEMENIPNQLENNAPDKRRYQRSARAEARIITKKNASAILECWSVCPFRWKKNRFKCAYCEANFTECNSLREHVRLCSSRHSVKDIYSKFKEMPLINIDVIEARCNICSALFADVSQMRDHVIQHGYTFDRNQPDGVLPFALDKEAWRCVICQEKFNNFLKLYEHMNVHYQHYICATCGKGYMTAPRLRKHSEVHISGSFPCNECGRIFTMRAARDSHKAHAHAKGPRYGCPHCSLRFEGYYERMAHLNEAHREKEVLYSCSHCELSFKTSGKRAMHIRSVHFPPQRDFGCPFCEWQFKTSYELKRHMVRHTGERNFHCNVCGKSFPRNRALTSHLKTHEEFCCKWCAAVFKQRTQLIAHVRTNHPQFDFDAIPDTLKI</sequence>
<dbReference type="PANTHER" id="PTHR24379">
    <property type="entry name" value="KRAB AND ZINC FINGER DOMAIN-CONTAINING"/>
    <property type="match status" value="1"/>
</dbReference>
<evidence type="ECO:0000256" key="3">
    <source>
        <dbReference type="ARBA" id="ARBA00022771"/>
    </source>
</evidence>
<dbReference type="Pfam" id="PF00096">
    <property type="entry name" value="zf-C2H2"/>
    <property type="match status" value="2"/>
</dbReference>
<dbReference type="EMBL" id="JBEDNZ010000031">
    <property type="protein sequence ID" value="KAL0808628.1"/>
    <property type="molecule type" value="Genomic_DNA"/>
</dbReference>
<dbReference type="AlphaFoldDB" id="A0ABD0S5N6"/>
<reference evidence="7 8" key="1">
    <citation type="submission" date="2024-06" db="EMBL/GenBank/DDBJ databases">
        <title>A chromosome-level genome assembly of beet webworm, Loxostege sticticalis.</title>
        <authorList>
            <person name="Zhang Y."/>
        </authorList>
    </citation>
    <scope>NUCLEOTIDE SEQUENCE [LARGE SCALE GENOMIC DNA]</scope>
    <source>
        <strain evidence="7">AQ028</strain>
        <tissue evidence="7">Male pupae</tissue>
    </source>
</reference>
<proteinExistence type="predicted"/>